<sequence>MTNAQAAELPVFVVLGATGSIGSELSRRLVASGAQVVLGGRNSEKLDQLSTELDASSHIVDANRPASIHECLQHAVESHGKIDGVVNCIGSVILKAAHMTSEAEWNDTIAVNLTSAFYVVSAAGKLMRRTGGSVVLISSAAAQIGLATHEAIAAAKAGVIGLTRSAAATYASRGIRVNAVAPGLVKSQMTKALWETPAAESASVAMHVLGRLGEPSDIASAIEWLLQPANTWITGQVIGVDGGLSTIVPKHKVAR</sequence>
<dbReference type="RefSeq" id="WP_145377051.1">
    <property type="nucleotide sequence ID" value="NZ_CP036276.1"/>
</dbReference>
<dbReference type="SUPFAM" id="SSF51735">
    <property type="entry name" value="NAD(P)-binding Rossmann-fold domains"/>
    <property type="match status" value="1"/>
</dbReference>
<evidence type="ECO:0000256" key="2">
    <source>
        <dbReference type="ARBA" id="ARBA00023002"/>
    </source>
</evidence>
<dbReference type="PRINTS" id="PR00081">
    <property type="entry name" value="GDHRDH"/>
</dbReference>
<dbReference type="EMBL" id="CP036276">
    <property type="protein sequence ID" value="QDU44746.1"/>
    <property type="molecule type" value="Genomic_DNA"/>
</dbReference>
<keyword evidence="4" id="KW-1185">Reference proteome</keyword>
<accession>A0A517ZQH0</accession>
<dbReference type="FunFam" id="3.40.50.720:FF:000084">
    <property type="entry name" value="Short-chain dehydrogenase reductase"/>
    <property type="match status" value="1"/>
</dbReference>
<dbReference type="EC" id="1.1.1.100" evidence="3"/>
<dbReference type="PRINTS" id="PR00080">
    <property type="entry name" value="SDRFAMILY"/>
</dbReference>
<dbReference type="Gene3D" id="3.40.50.720">
    <property type="entry name" value="NAD(P)-binding Rossmann-like Domain"/>
    <property type="match status" value="1"/>
</dbReference>
<dbReference type="InterPro" id="IPR002347">
    <property type="entry name" value="SDR_fam"/>
</dbReference>
<organism evidence="3 4">
    <name type="scientific">Symmachiella dynata</name>
    <dbReference type="NCBI Taxonomy" id="2527995"/>
    <lineage>
        <taxon>Bacteria</taxon>
        <taxon>Pseudomonadati</taxon>
        <taxon>Planctomycetota</taxon>
        <taxon>Planctomycetia</taxon>
        <taxon>Planctomycetales</taxon>
        <taxon>Planctomycetaceae</taxon>
        <taxon>Symmachiella</taxon>
    </lineage>
</organism>
<dbReference type="KEGG" id="sdyn:Mal52_32320"/>
<dbReference type="AlphaFoldDB" id="A0A517ZQH0"/>
<proteinExistence type="inferred from homology"/>
<keyword evidence="2 3" id="KW-0560">Oxidoreductase</keyword>
<evidence type="ECO:0000313" key="3">
    <source>
        <dbReference type="EMBL" id="QDU44746.1"/>
    </source>
</evidence>
<comment type="similarity">
    <text evidence="1">Belongs to the short-chain dehydrogenases/reductases (SDR) family.</text>
</comment>
<dbReference type="Pfam" id="PF13561">
    <property type="entry name" value="adh_short_C2"/>
    <property type="match status" value="1"/>
</dbReference>
<dbReference type="GO" id="GO:0048038">
    <property type="term" value="F:quinone binding"/>
    <property type="evidence" value="ECO:0007669"/>
    <property type="project" value="TreeGrafter"/>
</dbReference>
<evidence type="ECO:0000256" key="1">
    <source>
        <dbReference type="ARBA" id="ARBA00006484"/>
    </source>
</evidence>
<dbReference type="GO" id="GO:0006633">
    <property type="term" value="P:fatty acid biosynthetic process"/>
    <property type="evidence" value="ECO:0007669"/>
    <property type="project" value="TreeGrafter"/>
</dbReference>
<dbReference type="InterPro" id="IPR036291">
    <property type="entry name" value="NAD(P)-bd_dom_sf"/>
</dbReference>
<dbReference type="GO" id="GO:0004316">
    <property type="term" value="F:3-oxoacyl-[acyl-carrier-protein] reductase (NADPH) activity"/>
    <property type="evidence" value="ECO:0007669"/>
    <property type="project" value="UniProtKB-EC"/>
</dbReference>
<dbReference type="Proteomes" id="UP000319383">
    <property type="component" value="Chromosome"/>
</dbReference>
<reference evidence="3 4" key="1">
    <citation type="submission" date="2019-02" db="EMBL/GenBank/DDBJ databases">
        <title>Deep-cultivation of Planctomycetes and their phenomic and genomic characterization uncovers novel biology.</title>
        <authorList>
            <person name="Wiegand S."/>
            <person name="Jogler M."/>
            <person name="Boedeker C."/>
            <person name="Pinto D."/>
            <person name="Vollmers J."/>
            <person name="Rivas-Marin E."/>
            <person name="Kohn T."/>
            <person name="Peeters S.H."/>
            <person name="Heuer A."/>
            <person name="Rast P."/>
            <person name="Oberbeckmann S."/>
            <person name="Bunk B."/>
            <person name="Jeske O."/>
            <person name="Meyerdierks A."/>
            <person name="Storesund J.E."/>
            <person name="Kallscheuer N."/>
            <person name="Luecker S."/>
            <person name="Lage O.M."/>
            <person name="Pohl T."/>
            <person name="Merkel B.J."/>
            <person name="Hornburger P."/>
            <person name="Mueller R.-W."/>
            <person name="Bruemmer F."/>
            <person name="Labrenz M."/>
            <person name="Spormann A.M."/>
            <person name="Op den Camp H."/>
            <person name="Overmann J."/>
            <person name="Amann R."/>
            <person name="Jetten M.S.M."/>
            <person name="Mascher T."/>
            <person name="Medema M.H."/>
            <person name="Devos D.P."/>
            <person name="Kaster A.-K."/>
            <person name="Ovreas L."/>
            <person name="Rohde M."/>
            <person name="Galperin M.Y."/>
            <person name="Jogler C."/>
        </authorList>
    </citation>
    <scope>NUCLEOTIDE SEQUENCE [LARGE SCALE GENOMIC DNA]</scope>
    <source>
        <strain evidence="3 4">Mal52</strain>
    </source>
</reference>
<gene>
    <name evidence="3" type="primary">fabG_6</name>
    <name evidence="3" type="ORF">Mal52_32320</name>
</gene>
<dbReference type="PANTHER" id="PTHR42760:SF133">
    <property type="entry name" value="3-OXOACYL-[ACYL-CARRIER-PROTEIN] REDUCTASE"/>
    <property type="match status" value="1"/>
</dbReference>
<protein>
    <submittedName>
        <fullName evidence="3">3-oxoacyl-[acyl-carrier-protein] reductase FabG</fullName>
        <ecNumber evidence="3">1.1.1.100</ecNumber>
    </submittedName>
</protein>
<evidence type="ECO:0000313" key="4">
    <source>
        <dbReference type="Proteomes" id="UP000319383"/>
    </source>
</evidence>
<name>A0A517ZQH0_9PLAN</name>
<dbReference type="PANTHER" id="PTHR42760">
    <property type="entry name" value="SHORT-CHAIN DEHYDROGENASES/REDUCTASES FAMILY MEMBER"/>
    <property type="match status" value="1"/>
</dbReference>